<feature type="transmembrane region" description="Helical" evidence="7">
    <location>
        <begin position="136"/>
        <end position="154"/>
    </location>
</feature>
<gene>
    <name evidence="8" type="ORF">EPUS_07135</name>
</gene>
<comment type="subcellular location">
    <subcellularLocation>
        <location evidence="1">Membrane</location>
        <topology evidence="1">Multi-pass membrane protein</topology>
    </subcellularLocation>
</comment>
<feature type="transmembrane region" description="Helical" evidence="7">
    <location>
        <begin position="166"/>
        <end position="185"/>
    </location>
</feature>
<feature type="transmembrane region" description="Helical" evidence="7">
    <location>
        <begin position="464"/>
        <end position="485"/>
    </location>
</feature>
<dbReference type="InterPro" id="IPR002293">
    <property type="entry name" value="AA/rel_permease1"/>
</dbReference>
<dbReference type="EMBL" id="KE721499">
    <property type="protein sequence ID" value="ERF68717.1"/>
    <property type="molecule type" value="Genomic_DNA"/>
</dbReference>
<dbReference type="eggNOG" id="KOG1289">
    <property type="taxonomic scope" value="Eukaryota"/>
</dbReference>
<dbReference type="GO" id="GO:0016020">
    <property type="term" value="C:membrane"/>
    <property type="evidence" value="ECO:0007669"/>
    <property type="project" value="UniProtKB-SubCell"/>
</dbReference>
<feature type="transmembrane region" description="Helical" evidence="7">
    <location>
        <begin position="103"/>
        <end position="124"/>
    </location>
</feature>
<feature type="region of interest" description="Disordered" evidence="6">
    <location>
        <begin position="1"/>
        <end position="29"/>
    </location>
</feature>
<dbReference type="OrthoDB" id="3257095at2759"/>
<evidence type="ECO:0000256" key="7">
    <source>
        <dbReference type="SAM" id="Phobius"/>
    </source>
</evidence>
<evidence type="ECO:0000313" key="9">
    <source>
        <dbReference type="Proteomes" id="UP000019373"/>
    </source>
</evidence>
<protein>
    <recommendedName>
        <fullName evidence="10">Amino acid permease/ SLC12A domain-containing protein</fullName>
    </recommendedName>
</protein>
<evidence type="ECO:0008006" key="10">
    <source>
        <dbReference type="Google" id="ProtNLM"/>
    </source>
</evidence>
<dbReference type="Gene3D" id="1.20.1740.10">
    <property type="entry name" value="Amino acid/polyamine transporter I"/>
    <property type="match status" value="2"/>
</dbReference>
<keyword evidence="2" id="KW-0813">Transport</keyword>
<feature type="transmembrane region" description="Helical" evidence="7">
    <location>
        <begin position="388"/>
        <end position="412"/>
    </location>
</feature>
<evidence type="ECO:0000256" key="2">
    <source>
        <dbReference type="ARBA" id="ARBA00022448"/>
    </source>
</evidence>
<evidence type="ECO:0000313" key="8">
    <source>
        <dbReference type="EMBL" id="ERF68717.1"/>
    </source>
</evidence>
<evidence type="ECO:0000256" key="5">
    <source>
        <dbReference type="ARBA" id="ARBA00023136"/>
    </source>
</evidence>
<dbReference type="AlphaFoldDB" id="U1FV83"/>
<feature type="transmembrane region" description="Helical" evidence="7">
    <location>
        <begin position="311"/>
        <end position="333"/>
    </location>
</feature>
<dbReference type="PIRSF" id="PIRSF006060">
    <property type="entry name" value="AA_transporter"/>
    <property type="match status" value="1"/>
</dbReference>
<proteinExistence type="predicted"/>
<dbReference type="OMA" id="IPIWVNA"/>
<reference evidence="9" key="1">
    <citation type="journal article" date="2014" name="BMC Genomics">
        <title>Genome characteristics reveal the impact of lichenization on lichen-forming fungus Endocarpon pusillum Hedwig (Verrucariales, Ascomycota).</title>
        <authorList>
            <person name="Wang Y.-Y."/>
            <person name="Liu B."/>
            <person name="Zhang X.-Y."/>
            <person name="Zhou Q.-M."/>
            <person name="Zhang T."/>
            <person name="Li H."/>
            <person name="Yu Y.-F."/>
            <person name="Zhang X.-L."/>
            <person name="Hao X.-Y."/>
            <person name="Wang M."/>
            <person name="Wang L."/>
            <person name="Wei J.-C."/>
        </authorList>
    </citation>
    <scope>NUCLEOTIDE SEQUENCE [LARGE SCALE GENOMIC DNA]</scope>
    <source>
        <strain evidence="9">Z07020 / HMAS-L-300199</strain>
    </source>
</reference>
<evidence type="ECO:0000256" key="6">
    <source>
        <dbReference type="SAM" id="MobiDB-lite"/>
    </source>
</evidence>
<keyword evidence="5 7" id="KW-0472">Membrane</keyword>
<evidence type="ECO:0000256" key="3">
    <source>
        <dbReference type="ARBA" id="ARBA00022692"/>
    </source>
</evidence>
<keyword evidence="3 7" id="KW-0812">Transmembrane</keyword>
<sequence>MATSLSSGPSGDAMEMRVQPQKDESDVSVASVVVDSESNDSDVFKSTPADAANMRRMGKDQQLVRRFRVLSTTPFVAVATGAWEYTVFNLTSGLTNGGPPILIYSMIWNFVGFAPIYLSMAEMASMAPIAGAQYHWAGNAQGVFLIGIIVQIIISLHHPLYAFTRWHTTLLAMMAVCIAYIANVWGAKYLHLWQNVVFILHILVYLAFIIPIWVNAPRASSSQVWTEFTFSGGWPSIGLAVLVGCTRVRRGQERFKSDPKSDDLHLGHQLFAGIHIFYHRCLSSPNLDEALADPTSYPIIHVLRQSMSNNWITVILTFTLFLVVCSNIVYLVAVTRDIWAFARDQGFPFSSWISKVEEKRHIPRNAIIVTSATSFCLSLIAIGSPVAFYAMASLFTVALLQCYCLSIGCILWRRIACPETLPPATFSLGKFGVPINIAGVCYALWAFFWAFWPMYNPVVPETFNWASVVFTATLIGAGVHFMLVARRNYFGPVTHVQGRKVQHRWTGGG</sequence>
<feature type="transmembrane region" description="Helical" evidence="7">
    <location>
        <begin position="63"/>
        <end position="83"/>
    </location>
</feature>
<dbReference type="GeneID" id="19242022"/>
<organism evidence="8 9">
    <name type="scientific">Endocarpon pusillum (strain Z07020 / HMAS-L-300199)</name>
    <name type="common">Lichen-forming fungus</name>
    <dbReference type="NCBI Taxonomy" id="1263415"/>
    <lineage>
        <taxon>Eukaryota</taxon>
        <taxon>Fungi</taxon>
        <taxon>Dikarya</taxon>
        <taxon>Ascomycota</taxon>
        <taxon>Pezizomycotina</taxon>
        <taxon>Eurotiomycetes</taxon>
        <taxon>Chaetothyriomycetidae</taxon>
        <taxon>Verrucariales</taxon>
        <taxon>Verrucariaceae</taxon>
        <taxon>Endocarpon</taxon>
    </lineage>
</organism>
<dbReference type="Proteomes" id="UP000019373">
    <property type="component" value="Unassembled WGS sequence"/>
</dbReference>
<dbReference type="RefSeq" id="XP_007805617.1">
    <property type="nucleotide sequence ID" value="XM_007807426.1"/>
</dbReference>
<feature type="transmembrane region" description="Helical" evidence="7">
    <location>
        <begin position="433"/>
        <end position="452"/>
    </location>
</feature>
<keyword evidence="4 7" id="KW-1133">Transmembrane helix</keyword>
<dbReference type="GO" id="GO:0022857">
    <property type="term" value="F:transmembrane transporter activity"/>
    <property type="evidence" value="ECO:0007669"/>
    <property type="project" value="InterPro"/>
</dbReference>
<dbReference type="PANTHER" id="PTHR45649">
    <property type="entry name" value="AMINO-ACID PERMEASE BAT1"/>
    <property type="match status" value="1"/>
</dbReference>
<evidence type="ECO:0000256" key="1">
    <source>
        <dbReference type="ARBA" id="ARBA00004141"/>
    </source>
</evidence>
<dbReference type="PANTHER" id="PTHR45649:SF4">
    <property type="entry name" value="TRANSPORTER, PUTATIVE (EUROFUNG)-RELATED"/>
    <property type="match status" value="1"/>
</dbReference>
<evidence type="ECO:0000256" key="4">
    <source>
        <dbReference type="ARBA" id="ARBA00022989"/>
    </source>
</evidence>
<keyword evidence="9" id="KW-1185">Reference proteome</keyword>
<name>U1FV83_ENDPU</name>
<feature type="transmembrane region" description="Helical" evidence="7">
    <location>
        <begin position="365"/>
        <end position="382"/>
    </location>
</feature>
<dbReference type="HOGENOM" id="CLU_004495_6_1_1"/>
<dbReference type="Pfam" id="PF13520">
    <property type="entry name" value="AA_permease_2"/>
    <property type="match status" value="1"/>
</dbReference>
<accession>U1FV83</accession>
<feature type="transmembrane region" description="Helical" evidence="7">
    <location>
        <begin position="192"/>
        <end position="214"/>
    </location>
</feature>